<comment type="caution">
    <text evidence="2">The sequence shown here is derived from an EMBL/GenBank/DDBJ whole genome shotgun (WGS) entry which is preliminary data.</text>
</comment>
<dbReference type="FunFam" id="1.10.405.20:FF:000001">
    <property type="entry name" value="Amine oxidase"/>
    <property type="match status" value="1"/>
</dbReference>
<dbReference type="PANTHER" id="PTHR42923">
    <property type="entry name" value="PROTOPORPHYRINOGEN OXIDASE"/>
    <property type="match status" value="1"/>
</dbReference>
<dbReference type="GO" id="GO:0016491">
    <property type="term" value="F:oxidoreductase activity"/>
    <property type="evidence" value="ECO:0007669"/>
    <property type="project" value="InterPro"/>
</dbReference>
<dbReference type="PANTHER" id="PTHR42923:SF17">
    <property type="entry name" value="AMINE OXIDASE DOMAIN-CONTAINING PROTEIN"/>
    <property type="match status" value="1"/>
</dbReference>
<dbReference type="OrthoDB" id="20837at2"/>
<evidence type="ECO:0000259" key="1">
    <source>
        <dbReference type="Pfam" id="PF01593"/>
    </source>
</evidence>
<dbReference type="InterPro" id="IPR036188">
    <property type="entry name" value="FAD/NAD-bd_sf"/>
</dbReference>
<gene>
    <name evidence="2" type="ORF">Y5S_00407</name>
</gene>
<dbReference type="PATRIC" id="fig|1177154.3.peg.410"/>
<dbReference type="Pfam" id="PF01593">
    <property type="entry name" value="Amino_oxidase"/>
    <property type="match status" value="1"/>
</dbReference>
<dbReference type="AlphaFoldDB" id="A0A095UW02"/>
<dbReference type="Proteomes" id="UP000029444">
    <property type="component" value="Unassembled WGS sequence"/>
</dbReference>
<proteinExistence type="predicted"/>
<dbReference type="InterPro" id="IPR050464">
    <property type="entry name" value="Zeta_carotene_desat/Oxidored"/>
</dbReference>
<dbReference type="EMBL" id="ARXV01000001">
    <property type="protein sequence ID" value="KGD66740.1"/>
    <property type="molecule type" value="Genomic_DNA"/>
</dbReference>
<dbReference type="eggNOG" id="COG2907">
    <property type="taxonomic scope" value="Bacteria"/>
</dbReference>
<dbReference type="RefSeq" id="WP_035229887.1">
    <property type="nucleotide sequence ID" value="NZ_ARXV01000001.1"/>
</dbReference>
<keyword evidence="3" id="KW-1185">Reference proteome</keyword>
<dbReference type="STRING" id="1177154.Y5S_00407"/>
<reference evidence="2 3" key="1">
    <citation type="submission" date="2012-09" db="EMBL/GenBank/DDBJ databases">
        <title>Genome Sequence of alkane-degrading Bacterium Alcanivorax sp. 19-m-6.</title>
        <authorList>
            <person name="Lai Q."/>
            <person name="Shao Z."/>
        </authorList>
    </citation>
    <scope>NUCLEOTIDE SEQUENCE [LARGE SCALE GENOMIC DNA]</scope>
    <source>
        <strain evidence="2 3">19-m-6</strain>
    </source>
</reference>
<dbReference type="SUPFAM" id="SSF51905">
    <property type="entry name" value="FAD/NAD(P)-binding domain"/>
    <property type="match status" value="1"/>
</dbReference>
<organism evidence="2 3">
    <name type="scientific">Alcanivorax nanhaiticus</name>
    <dbReference type="NCBI Taxonomy" id="1177154"/>
    <lineage>
        <taxon>Bacteria</taxon>
        <taxon>Pseudomonadati</taxon>
        <taxon>Pseudomonadota</taxon>
        <taxon>Gammaproteobacteria</taxon>
        <taxon>Oceanospirillales</taxon>
        <taxon>Alcanivoracaceae</taxon>
        <taxon>Alcanivorax</taxon>
    </lineage>
</organism>
<accession>A0A095UW02</accession>
<evidence type="ECO:0000313" key="3">
    <source>
        <dbReference type="Proteomes" id="UP000029444"/>
    </source>
</evidence>
<protein>
    <submittedName>
        <fullName evidence="2">Amine-oxidase</fullName>
    </submittedName>
</protein>
<feature type="domain" description="Amine oxidase" evidence="1">
    <location>
        <begin position="12"/>
        <end position="301"/>
    </location>
</feature>
<name>A0A095UW02_9GAMM</name>
<sequence>MKQRIAIVGAGISGLTAAWYLSEQHDVEVFEAGDYLGGHTCTVPVQRDHGRYAIDMGFIVFNDRTYPNYLALLDQLGLAGQPTSMGFAVSDQRNGLEYCGDGLGGVFARKRNWLSPTHWRFVREILRFNKEAPALLDDPEGDMPLGEYLTRHGYSERFRRDYVLAMGGAIWSCSLAQMEAFPARFFIRFFDHHGLLSLTNRPQWFVVPGGSNQYVKKLVEQCPATFHAATPVQSVTRYPGHVTVVAKGEARDFDQVIFACHSDQVLPLLKDADERERRSLSRLEYQDNEVVLHTDTRLLPKRQRVWSSWNAMLMKDDTDRVQVTYNMNILQGIDAPETFCVTLNASDRIDPATILETRHFSHPLFTPETELAREQLLMDNGSNRTWFAGAWCRNGFHEDGVVSALNVVVALSGKRQAA</sequence>
<dbReference type="InterPro" id="IPR002937">
    <property type="entry name" value="Amino_oxidase"/>
</dbReference>
<dbReference type="Gene3D" id="3.50.50.60">
    <property type="entry name" value="FAD/NAD(P)-binding domain"/>
    <property type="match status" value="1"/>
</dbReference>
<evidence type="ECO:0000313" key="2">
    <source>
        <dbReference type="EMBL" id="KGD66740.1"/>
    </source>
</evidence>